<organism evidence="6 7">
    <name type="scientific">Pullulanibacillus pueri</name>
    <dbReference type="NCBI Taxonomy" id="1437324"/>
    <lineage>
        <taxon>Bacteria</taxon>
        <taxon>Bacillati</taxon>
        <taxon>Bacillota</taxon>
        <taxon>Bacilli</taxon>
        <taxon>Bacillales</taxon>
        <taxon>Sporolactobacillaceae</taxon>
        <taxon>Pullulanibacillus</taxon>
    </lineage>
</organism>
<evidence type="ECO:0000256" key="2">
    <source>
        <dbReference type="ARBA" id="ARBA00022729"/>
    </source>
</evidence>
<name>A0A8J2ZV07_9BACL</name>
<dbReference type="AlphaFoldDB" id="A0A8J2ZV07"/>
<evidence type="ECO:0000313" key="6">
    <source>
        <dbReference type="EMBL" id="GGH79981.1"/>
    </source>
</evidence>
<keyword evidence="7" id="KW-1185">Reference proteome</keyword>
<dbReference type="Gene3D" id="3.40.190.10">
    <property type="entry name" value="Periplasmic binding protein-like II"/>
    <property type="match status" value="1"/>
</dbReference>
<evidence type="ECO:0000313" key="7">
    <source>
        <dbReference type="Proteomes" id="UP000656813"/>
    </source>
</evidence>
<dbReference type="PROSITE" id="PS51257">
    <property type="entry name" value="PROKAR_LIPOPROTEIN"/>
    <property type="match status" value="1"/>
</dbReference>
<reference evidence="6" key="2">
    <citation type="submission" date="2020-09" db="EMBL/GenBank/DDBJ databases">
        <authorList>
            <person name="Sun Q."/>
            <person name="Zhou Y."/>
        </authorList>
    </citation>
    <scope>NUCLEOTIDE SEQUENCE</scope>
    <source>
        <strain evidence="6">CGMCC 1.12777</strain>
    </source>
</reference>
<evidence type="ECO:0000256" key="4">
    <source>
        <dbReference type="ARBA" id="ARBA00023139"/>
    </source>
</evidence>
<keyword evidence="3" id="KW-0472">Membrane</keyword>
<dbReference type="PANTHER" id="PTHR43649">
    <property type="entry name" value="ARABINOSE-BINDING PROTEIN-RELATED"/>
    <property type="match status" value="1"/>
</dbReference>
<reference evidence="6" key="1">
    <citation type="journal article" date="2014" name="Int. J. Syst. Evol. Microbiol.">
        <title>Complete genome sequence of Corynebacterium casei LMG S-19264T (=DSM 44701T), isolated from a smear-ripened cheese.</title>
        <authorList>
            <consortium name="US DOE Joint Genome Institute (JGI-PGF)"/>
            <person name="Walter F."/>
            <person name="Albersmeier A."/>
            <person name="Kalinowski J."/>
            <person name="Ruckert C."/>
        </authorList>
    </citation>
    <scope>NUCLEOTIDE SEQUENCE</scope>
    <source>
        <strain evidence="6">CGMCC 1.12777</strain>
    </source>
</reference>
<dbReference type="EMBL" id="BMFV01000009">
    <property type="protein sequence ID" value="GGH79981.1"/>
    <property type="molecule type" value="Genomic_DNA"/>
</dbReference>
<accession>A0A8J2ZV07</accession>
<dbReference type="Pfam" id="PF01547">
    <property type="entry name" value="SBP_bac_1"/>
    <property type="match status" value="1"/>
</dbReference>
<comment type="caution">
    <text evidence="6">The sequence shown here is derived from an EMBL/GenBank/DDBJ whole genome shotgun (WGS) entry which is preliminary data.</text>
</comment>
<sequence>MSHRLRKGFLVSIISFALVVSLSGCSLSSNGNDKVELSWLVRADPHERVWENQMIKEFEKQNPNIDIKLVDVPQNQIDQKMRTMIAGKNLPDIVAPNWANGGFMSYADQLVDLSDYVKKDPDVIDGVLPKALNLWKVNGELKALPLNTLGSLLFYNKDLFQKAGLPDPPTDWNDKSWTWDKMVSYAKKLTDPSKNIYGLLDNNDPSVDAEMFGSSFISDESYNKGVLLQPNVDDPVVHKAVKAHHDLIFKYKVSPSTSQLSAISQIGDPFVSGKVAMTINGGWGLWGYQNIEDFKWGVAALPYVPNRQDRMYIDIMSISKDSKHPNEAWKFMKFIYSTEGLKSYIKTTQGPPANQNLMDYWLDFESKKLGMPADKLKEVHEGAINNGIEAANHMVKDWATLIQYINQPINAYYGGNKSFDDAMYETKRLLESWTTVKK</sequence>
<dbReference type="InterPro" id="IPR050490">
    <property type="entry name" value="Bact_solute-bd_prot1"/>
</dbReference>
<dbReference type="Proteomes" id="UP000656813">
    <property type="component" value="Unassembled WGS sequence"/>
</dbReference>
<keyword evidence="4" id="KW-0564">Palmitate</keyword>
<keyword evidence="2" id="KW-0732">Signal</keyword>
<proteinExistence type="predicted"/>
<dbReference type="PANTHER" id="PTHR43649:SF33">
    <property type="entry name" value="POLYGALACTURONAN_RHAMNOGALACTURONAN-BINDING PROTEIN YTCQ"/>
    <property type="match status" value="1"/>
</dbReference>
<evidence type="ECO:0000256" key="3">
    <source>
        <dbReference type="ARBA" id="ARBA00023136"/>
    </source>
</evidence>
<protein>
    <submittedName>
        <fullName evidence="6">Sugar ABC transporter substrate-binding protein</fullName>
    </submittedName>
</protein>
<keyword evidence="5" id="KW-0449">Lipoprotein</keyword>
<dbReference type="CDD" id="cd13585">
    <property type="entry name" value="PBP2_TMBP_like"/>
    <property type="match status" value="1"/>
</dbReference>
<gene>
    <name evidence="6" type="ORF">GCM10007096_15710</name>
</gene>
<dbReference type="RefSeq" id="WP_188496850.1">
    <property type="nucleotide sequence ID" value="NZ_BMFV01000009.1"/>
</dbReference>
<evidence type="ECO:0000256" key="1">
    <source>
        <dbReference type="ARBA" id="ARBA00022475"/>
    </source>
</evidence>
<keyword evidence="1" id="KW-1003">Cell membrane</keyword>
<dbReference type="SUPFAM" id="SSF53850">
    <property type="entry name" value="Periplasmic binding protein-like II"/>
    <property type="match status" value="1"/>
</dbReference>
<dbReference type="InterPro" id="IPR006059">
    <property type="entry name" value="SBP"/>
</dbReference>
<evidence type="ECO:0000256" key="5">
    <source>
        <dbReference type="ARBA" id="ARBA00023288"/>
    </source>
</evidence>